<dbReference type="RefSeq" id="WP_255966431.1">
    <property type="nucleotide sequence ID" value="NZ_JANFQF010000004.1"/>
</dbReference>
<keyword evidence="3" id="KW-0460">Magnesium</keyword>
<dbReference type="SUPFAM" id="SSF51621">
    <property type="entry name" value="Phosphoenolpyruvate/pyruvate domain"/>
    <property type="match status" value="1"/>
</dbReference>
<keyword evidence="6" id="KW-1185">Reference proteome</keyword>
<dbReference type="PIRSF" id="PIRSF015582">
    <property type="entry name" value="Cit_lyase_B"/>
    <property type="match status" value="1"/>
</dbReference>
<comment type="cofactor">
    <cofactor evidence="1">
        <name>Mg(2+)</name>
        <dbReference type="ChEBI" id="CHEBI:18420"/>
    </cofactor>
</comment>
<evidence type="ECO:0000313" key="6">
    <source>
        <dbReference type="Proteomes" id="UP001524501"/>
    </source>
</evidence>
<name>A0ABT1QC83_9NOCA</name>
<organism evidence="5 6">
    <name type="scientific">Rhodococcus tibetensis</name>
    <dbReference type="NCBI Taxonomy" id="2965064"/>
    <lineage>
        <taxon>Bacteria</taxon>
        <taxon>Bacillati</taxon>
        <taxon>Actinomycetota</taxon>
        <taxon>Actinomycetes</taxon>
        <taxon>Mycobacteriales</taxon>
        <taxon>Nocardiaceae</taxon>
        <taxon>Rhodococcus</taxon>
    </lineage>
</organism>
<evidence type="ECO:0000256" key="3">
    <source>
        <dbReference type="ARBA" id="ARBA00022842"/>
    </source>
</evidence>
<evidence type="ECO:0000256" key="1">
    <source>
        <dbReference type="ARBA" id="ARBA00001946"/>
    </source>
</evidence>
<reference evidence="5 6" key="1">
    <citation type="submission" date="2022-07" db="EMBL/GenBank/DDBJ databases">
        <title>Degradation activity of malathion, p-nitrophenol and potential low-temperature adaptation strategy of Rhodococcus sp. FXJ9.536.</title>
        <authorList>
            <person name="Huang J."/>
            <person name="Huang Y."/>
        </authorList>
    </citation>
    <scope>NUCLEOTIDE SEQUENCE [LARGE SCALE GENOMIC DNA]</scope>
    <source>
        <strain evidence="5 6">FXJ9.536</strain>
    </source>
</reference>
<dbReference type="Proteomes" id="UP001524501">
    <property type="component" value="Unassembled WGS sequence"/>
</dbReference>
<evidence type="ECO:0000259" key="4">
    <source>
        <dbReference type="Pfam" id="PF03328"/>
    </source>
</evidence>
<dbReference type="PANTHER" id="PTHR32308">
    <property type="entry name" value="LYASE BETA SUBUNIT, PUTATIVE (AFU_ORTHOLOGUE AFUA_4G13030)-RELATED"/>
    <property type="match status" value="1"/>
</dbReference>
<dbReference type="InterPro" id="IPR011206">
    <property type="entry name" value="Citrate_lyase_beta/mcl1/mcl2"/>
</dbReference>
<dbReference type="InterPro" id="IPR015813">
    <property type="entry name" value="Pyrv/PenolPyrv_kinase-like_dom"/>
</dbReference>
<dbReference type="EMBL" id="JANFQF010000004">
    <property type="protein sequence ID" value="MCQ4118767.1"/>
    <property type="molecule type" value="Genomic_DNA"/>
</dbReference>
<dbReference type="InterPro" id="IPR040442">
    <property type="entry name" value="Pyrv_kinase-like_dom_sf"/>
</dbReference>
<evidence type="ECO:0000256" key="2">
    <source>
        <dbReference type="ARBA" id="ARBA00022723"/>
    </source>
</evidence>
<gene>
    <name evidence="5" type="ORF">NOF53_06210</name>
</gene>
<dbReference type="Gene3D" id="3.20.20.60">
    <property type="entry name" value="Phosphoenolpyruvate-binding domains"/>
    <property type="match status" value="1"/>
</dbReference>
<accession>A0ABT1QC83</accession>
<keyword evidence="2" id="KW-0479">Metal-binding</keyword>
<dbReference type="InterPro" id="IPR005000">
    <property type="entry name" value="Aldolase/citrate-lyase_domain"/>
</dbReference>
<dbReference type="Pfam" id="PF03328">
    <property type="entry name" value="HpcH_HpaI"/>
    <property type="match status" value="1"/>
</dbReference>
<dbReference type="GO" id="GO:0016829">
    <property type="term" value="F:lyase activity"/>
    <property type="evidence" value="ECO:0007669"/>
    <property type="project" value="UniProtKB-KW"/>
</dbReference>
<evidence type="ECO:0000313" key="5">
    <source>
        <dbReference type="EMBL" id="MCQ4118767.1"/>
    </source>
</evidence>
<keyword evidence="5" id="KW-0456">Lyase</keyword>
<proteinExistence type="predicted"/>
<feature type="domain" description="HpcH/HpaI aldolase/citrate lyase" evidence="4">
    <location>
        <begin position="3"/>
        <end position="203"/>
    </location>
</feature>
<comment type="caution">
    <text evidence="5">The sequence shown here is derived from an EMBL/GenBank/DDBJ whole genome shotgun (WGS) entry which is preliminary data.</text>
</comment>
<dbReference type="PANTHER" id="PTHR32308:SF0">
    <property type="entry name" value="HPCH_HPAI ALDOLASE_CITRATE LYASE DOMAIN-CONTAINING PROTEIN"/>
    <property type="match status" value="1"/>
</dbReference>
<protein>
    <submittedName>
        <fullName evidence="5">CoA ester lyase</fullName>
    </submittedName>
</protein>
<sequence length="270" mass="28764">MDRSYLFAPGHNEKLLGKVFEAGADAVILDLEDAVPPERKSAARRMVAEVLATHPSWVRINAARTPDAAADLDAIAGLAHGIRIPKVESVEDVRWVTERAPGTPLICAIESARGVVNALTIAAEPGVEHLALGGVDLQKDLGTGSGDAPLHYVRSQLVVACRAAGIAPPIDSVYPHLDDTDGLRRQAAASRELGFFGKSAIHPSQLPIIHTAFSPRADELQWAQDVVEAFDSAHGAALRLPGGEFVDLPVAERARRILQLSESLQLDGRA</sequence>